<organism evidence="2 3">
    <name type="scientific">Celerinatantimonas diazotrophica</name>
    <dbReference type="NCBI Taxonomy" id="412034"/>
    <lineage>
        <taxon>Bacteria</taxon>
        <taxon>Pseudomonadati</taxon>
        <taxon>Pseudomonadota</taxon>
        <taxon>Gammaproteobacteria</taxon>
        <taxon>Celerinatantimonadaceae</taxon>
        <taxon>Celerinatantimonas</taxon>
    </lineage>
</organism>
<feature type="transmembrane region" description="Helical" evidence="1">
    <location>
        <begin position="75"/>
        <end position="96"/>
    </location>
</feature>
<keyword evidence="1" id="KW-0472">Membrane</keyword>
<evidence type="ECO:0000313" key="2">
    <source>
        <dbReference type="EMBL" id="TCK58069.1"/>
    </source>
</evidence>
<reference evidence="2 3" key="1">
    <citation type="submission" date="2019-03" db="EMBL/GenBank/DDBJ databases">
        <title>Genomic Encyclopedia of Type Strains, Phase IV (KMG-IV): sequencing the most valuable type-strain genomes for metagenomic binning, comparative biology and taxonomic classification.</title>
        <authorList>
            <person name="Goeker M."/>
        </authorList>
    </citation>
    <scope>NUCLEOTIDE SEQUENCE [LARGE SCALE GENOMIC DNA]</scope>
    <source>
        <strain evidence="2 3">DSM 18577</strain>
    </source>
</reference>
<dbReference type="OrthoDB" id="5902200at2"/>
<protein>
    <submittedName>
        <fullName evidence="2">Uncharacterized protein</fullName>
    </submittedName>
</protein>
<gene>
    <name evidence="2" type="ORF">EV690_1774</name>
</gene>
<keyword evidence="1" id="KW-0812">Transmembrane</keyword>
<keyword evidence="3" id="KW-1185">Reference proteome</keyword>
<sequence length="294" mass="34224">MAGYGNKKNFVVSEQEIAHLDAMLKNIDSDISVAMSYVRRTQKLTFKELEKKFSGINGNTLKRYMQQSYQSMRPIHIVAAYSWVTMVPMTAFYYGFKIKEFYRGMDDNAVEALICLGRLPAEMLNQFLNMVCCMLDDQSKQEFLEFRQQIESEYGVIEDHREFLPPDTLDIKEFAIDYYRSVAVTARQFREEHNISVEMASRLIGLSEYQYHVLEDINKPVPLPVSIGFRVKLGFKLNSHANFTSAMTVFPEFHKLRQVQHVRDSLLVEALRRLKSHERGPMTKVLISLSELYK</sequence>
<dbReference type="Proteomes" id="UP000295565">
    <property type="component" value="Unassembled WGS sequence"/>
</dbReference>
<dbReference type="RefSeq" id="WP_131912581.1">
    <property type="nucleotide sequence ID" value="NZ_OU594967.1"/>
</dbReference>
<keyword evidence="1" id="KW-1133">Transmembrane helix</keyword>
<accession>A0A4R1K4X0</accession>
<proteinExistence type="predicted"/>
<dbReference type="EMBL" id="SMGD01000012">
    <property type="protein sequence ID" value="TCK58069.1"/>
    <property type="molecule type" value="Genomic_DNA"/>
</dbReference>
<evidence type="ECO:0000256" key="1">
    <source>
        <dbReference type="SAM" id="Phobius"/>
    </source>
</evidence>
<comment type="caution">
    <text evidence="2">The sequence shown here is derived from an EMBL/GenBank/DDBJ whole genome shotgun (WGS) entry which is preliminary data.</text>
</comment>
<dbReference type="AlphaFoldDB" id="A0A4R1K4X0"/>
<name>A0A4R1K4X0_9GAMM</name>
<evidence type="ECO:0000313" key="3">
    <source>
        <dbReference type="Proteomes" id="UP000295565"/>
    </source>
</evidence>